<dbReference type="AlphaFoldDB" id="A0A9P7BBT6"/>
<dbReference type="EMBL" id="PUHR01000051">
    <property type="protein sequence ID" value="KAG0669038.1"/>
    <property type="molecule type" value="Genomic_DNA"/>
</dbReference>
<organism evidence="1 2">
    <name type="scientific">Maudiozyma exigua</name>
    <name type="common">Yeast</name>
    <name type="synonym">Kazachstania exigua</name>
    <dbReference type="NCBI Taxonomy" id="34358"/>
    <lineage>
        <taxon>Eukaryota</taxon>
        <taxon>Fungi</taxon>
        <taxon>Dikarya</taxon>
        <taxon>Ascomycota</taxon>
        <taxon>Saccharomycotina</taxon>
        <taxon>Saccharomycetes</taxon>
        <taxon>Saccharomycetales</taxon>
        <taxon>Saccharomycetaceae</taxon>
        <taxon>Maudiozyma</taxon>
    </lineage>
</organism>
<evidence type="ECO:0000313" key="2">
    <source>
        <dbReference type="Proteomes" id="UP000750334"/>
    </source>
</evidence>
<keyword evidence="2" id="KW-1185">Reference proteome</keyword>
<dbReference type="CDD" id="cd23703">
    <property type="entry name" value="mS26_PET12"/>
    <property type="match status" value="1"/>
</dbReference>
<name>A0A9P7BBT6_MAUEX</name>
<dbReference type="InterPro" id="IPR058940">
    <property type="entry name" value="mS26_fungi"/>
</dbReference>
<gene>
    <name evidence="1" type="ORF">C6P45_004178</name>
</gene>
<sequence length="306" mass="35278">MGKGIANHGFKSGILPVTRNILKNPTIKQTTLVQRAKEPLPKGENGIGYAEGIQHPLKSLRVPKPSKFIDIESVIAKSIPEPQSLNLKNGSAIQEIKNKKAQLRRKYLADSLRKEEDYLLQKEILMKRRAEILAKEREVEMQKINLEKSSDLTIPTLEHIINQPLMRARTPEETELMKLKRNYNRKLIEFKAKERNLEKLLELYFEADQYIVTEEQLLKNIDSIFDETRFSTNANSFLEMKNNTKKNNLEQKIGDELFGTVKTVHPGLPMVKDFLSGESIKFNQEIKSESEKILEERKNSIDNILP</sequence>
<dbReference type="OrthoDB" id="5223508at2759"/>
<dbReference type="Proteomes" id="UP000750334">
    <property type="component" value="Unassembled WGS sequence"/>
</dbReference>
<evidence type="ECO:0008006" key="3">
    <source>
        <dbReference type="Google" id="ProtNLM"/>
    </source>
</evidence>
<comment type="caution">
    <text evidence="1">The sequence shown here is derived from an EMBL/GenBank/DDBJ whole genome shotgun (WGS) entry which is preliminary data.</text>
</comment>
<reference evidence="1 2" key="1">
    <citation type="submission" date="2020-11" db="EMBL/GenBank/DDBJ databases">
        <title>Kefir isolates.</title>
        <authorList>
            <person name="Marcisauskas S."/>
            <person name="Kim Y."/>
            <person name="Blasche S."/>
        </authorList>
    </citation>
    <scope>NUCLEOTIDE SEQUENCE [LARGE SCALE GENOMIC DNA]</scope>
    <source>
        <strain evidence="1 2">OG2</strain>
    </source>
</reference>
<protein>
    <recommendedName>
        <fullName evidence="3">37S ribosomal protein PET123, mitochondrial</fullName>
    </recommendedName>
</protein>
<accession>A0A9P7BBT6</accession>
<proteinExistence type="predicted"/>
<evidence type="ECO:0000313" key="1">
    <source>
        <dbReference type="EMBL" id="KAG0669038.1"/>
    </source>
</evidence>
<dbReference type="Pfam" id="PF26163">
    <property type="entry name" value="mS26"/>
    <property type="match status" value="1"/>
</dbReference>